<dbReference type="GO" id="GO:0005524">
    <property type="term" value="F:ATP binding"/>
    <property type="evidence" value="ECO:0007669"/>
    <property type="project" value="UniProtKB-KW"/>
</dbReference>
<protein>
    <recommendedName>
        <fullName evidence="7">Fe/B12 periplasmic-binding domain-containing protein</fullName>
    </recommendedName>
</protein>
<dbReference type="AlphaFoldDB" id="A0A176VRZ4"/>
<evidence type="ECO:0000256" key="6">
    <source>
        <dbReference type="ARBA" id="ARBA00022962"/>
    </source>
</evidence>
<dbReference type="PROSITE" id="PS51274">
    <property type="entry name" value="GATASE_COBBQ"/>
    <property type="match status" value="1"/>
</dbReference>
<keyword evidence="2" id="KW-0436">Ligase</keyword>
<dbReference type="NCBIfam" id="NF002204">
    <property type="entry name" value="PRK01077.1"/>
    <property type="match status" value="1"/>
</dbReference>
<gene>
    <name evidence="8" type="ORF">AXG93_4316s1220</name>
</gene>
<evidence type="ECO:0000256" key="3">
    <source>
        <dbReference type="ARBA" id="ARBA00022741"/>
    </source>
</evidence>
<dbReference type="Pfam" id="PF01497">
    <property type="entry name" value="Peripla_BP_2"/>
    <property type="match status" value="1"/>
</dbReference>
<dbReference type="Gene3D" id="3.40.50.300">
    <property type="entry name" value="P-loop containing nucleotide triphosphate hydrolases"/>
    <property type="match status" value="1"/>
</dbReference>
<keyword evidence="6" id="KW-0315">Glutamine amidotransferase</keyword>
<dbReference type="CDD" id="cd05388">
    <property type="entry name" value="CobB_N"/>
    <property type="match status" value="1"/>
</dbReference>
<dbReference type="InterPro" id="IPR002491">
    <property type="entry name" value="ABC_transptr_periplasmic_BD"/>
</dbReference>
<proteinExistence type="inferred from homology"/>
<sequence length="1044" mass="113231">MKTILVAGTNSGVGKTSIAVGLMAAFCRRGLRVQPFKVGPGALPISGDRRVKIASHMQDCVDLPSGREIFVSKKEDFLDPMHHKAATGRDSYNLDGWMLSREVNLACFMRCTPFTDIAIVEGVMGLYDGRDGKSDSGSTAEMAKLLGTPVVLVLDCWQLARSAAALIRGYTSFDPDVKFAGVLLNKVGSSSHTAWLTEAILATEPDVRVLGGVPKSAGIELPEMHLGAHPPVDEEVPVNYIQRLADLIESHVDLDSILEQAVPLESVHGDILGNPSLDLFYNSSVVHPKPVRIGVARDDAFCFYYHENLLLLQNAGSELVEFSPLRDTLPPRLDGIYFGGGYPELHLEQLSSNKRLLYGIRAFANAGGVIFAECGGLMYLSQGIEDDEQRKWSMCGVFPFWTRMQPVMHMGYVTVTPQDNCVLFPASIGEIRGQIFHFSEMFYANSNTINLCPKGFCTKAEYRKAAEDVEGYMHGNTMASFVHLHFGSNPAAAVSFVERCRMDSTKAAAVAAASASAVAGAGPVAAAAAGAAAAAAVAEAMGETKSLIPYQSVGDNSDLFLRRSGSFDLSSMKQHYEGRRNNGRLVRSESEIWVGQLDQENNSYSKLGGEITRSEDYNRRVSTKAGFASTTGKAYNSRDDVEDINSNVRGRHGNSLEKNLDKDNLVQGGHRKHLPPLTANRRTFGWLVNGEVPKHLEKVPSGSRFSSSSPTSRALPERIVSLSPSATEILYELGAGKRLIGVTESCVRPSGCSNELYNVSTVQPEHVSKHQIGVSYQGGAWVKNADVCGSTGTIKFLGPDVVFVSAPEGDVFRGLAKPVGTLGNGSSMRLDVSWLCKAKPDLIIIQVADAISGIVELGDRVGLYHEACLLADWLRSRLRKAAVAVARLHRPRVLVLHSLDPLIMGGHWVPEMESLAGGLDDLQKPGCNAETLLWRRITNYAPEVLIFAHLTSSAEQTLSEVQKIVKFSGFWSLPAVEAGRVYICEHIYFSYPGPKLVDGVELLVGMLHPSASQSWQVPGAVLKLSLTPGQKCSPDQISKHFQPC</sequence>
<dbReference type="Proteomes" id="UP000077202">
    <property type="component" value="Unassembled WGS sequence"/>
</dbReference>
<dbReference type="GO" id="GO:0042242">
    <property type="term" value="F:cobyrinic acid a,c-diamide synthase activity"/>
    <property type="evidence" value="ECO:0007669"/>
    <property type="project" value="InterPro"/>
</dbReference>
<comment type="caution">
    <text evidence="8">The sequence shown here is derived from an EMBL/GenBank/DDBJ whole genome shotgun (WGS) entry which is preliminary data.</text>
</comment>
<evidence type="ECO:0000256" key="2">
    <source>
        <dbReference type="ARBA" id="ARBA00022598"/>
    </source>
</evidence>
<dbReference type="InterPro" id="IPR029062">
    <property type="entry name" value="Class_I_gatase-like"/>
</dbReference>
<accession>A0A176VRZ4</accession>
<dbReference type="InterPro" id="IPR002586">
    <property type="entry name" value="CobQ/CobB/MinD/ParA_Nub-bd_dom"/>
</dbReference>
<evidence type="ECO:0000313" key="8">
    <source>
        <dbReference type="EMBL" id="OAE23590.1"/>
    </source>
</evidence>
<keyword evidence="9" id="KW-1185">Reference proteome</keyword>
<dbReference type="NCBIfam" id="TIGR00379">
    <property type="entry name" value="cobB"/>
    <property type="match status" value="1"/>
</dbReference>
<evidence type="ECO:0000313" key="9">
    <source>
        <dbReference type="Proteomes" id="UP000077202"/>
    </source>
</evidence>
<dbReference type="Pfam" id="PF07685">
    <property type="entry name" value="GATase_3"/>
    <property type="match status" value="1"/>
</dbReference>
<dbReference type="Pfam" id="PF01656">
    <property type="entry name" value="CbiA"/>
    <property type="match status" value="1"/>
</dbReference>
<dbReference type="Gene3D" id="3.40.50.880">
    <property type="match status" value="1"/>
</dbReference>
<reference evidence="8" key="1">
    <citation type="submission" date="2016-03" db="EMBL/GenBank/DDBJ databases">
        <title>Mechanisms controlling the formation of the plant cell surface in tip-growing cells are functionally conserved among land plants.</title>
        <authorList>
            <person name="Honkanen S."/>
            <person name="Jones V.A."/>
            <person name="Morieri G."/>
            <person name="Champion C."/>
            <person name="Hetherington A.J."/>
            <person name="Kelly S."/>
            <person name="Saint-Marcoux D."/>
            <person name="Proust H."/>
            <person name="Prescott H."/>
            <person name="Dolan L."/>
        </authorList>
    </citation>
    <scope>NUCLEOTIDE SEQUENCE [LARGE SCALE GENOMIC DNA]</scope>
    <source>
        <tissue evidence="8">Whole gametophyte</tissue>
    </source>
</reference>
<dbReference type="SUPFAM" id="SSF52540">
    <property type="entry name" value="P-loop containing nucleoside triphosphate hydrolases"/>
    <property type="match status" value="1"/>
</dbReference>
<evidence type="ECO:0000256" key="5">
    <source>
        <dbReference type="ARBA" id="ARBA00022842"/>
    </source>
</evidence>
<comment type="cofactor">
    <cofactor evidence="1">
        <name>Mg(2+)</name>
        <dbReference type="ChEBI" id="CHEBI:18420"/>
    </cofactor>
</comment>
<feature type="domain" description="Fe/B12 periplasmic-binding" evidence="7">
    <location>
        <begin position="718"/>
        <end position="1011"/>
    </location>
</feature>
<organism evidence="8 9">
    <name type="scientific">Marchantia polymorpha subsp. ruderalis</name>
    <dbReference type="NCBI Taxonomy" id="1480154"/>
    <lineage>
        <taxon>Eukaryota</taxon>
        <taxon>Viridiplantae</taxon>
        <taxon>Streptophyta</taxon>
        <taxon>Embryophyta</taxon>
        <taxon>Marchantiophyta</taxon>
        <taxon>Marchantiopsida</taxon>
        <taxon>Marchantiidae</taxon>
        <taxon>Marchantiales</taxon>
        <taxon>Marchantiaceae</taxon>
        <taxon>Marchantia</taxon>
    </lineage>
</organism>
<dbReference type="PANTHER" id="PTHR43873">
    <property type="entry name" value="COBYRINATE A,C-DIAMIDE SYNTHASE"/>
    <property type="match status" value="1"/>
</dbReference>
<evidence type="ECO:0000256" key="1">
    <source>
        <dbReference type="ARBA" id="ARBA00001946"/>
    </source>
</evidence>
<keyword evidence="5" id="KW-0460">Magnesium</keyword>
<evidence type="ECO:0000259" key="7">
    <source>
        <dbReference type="PROSITE" id="PS50983"/>
    </source>
</evidence>
<dbReference type="InterPro" id="IPR004484">
    <property type="entry name" value="CbiA/CobB_synth"/>
</dbReference>
<dbReference type="EMBL" id="LVLJ01002823">
    <property type="protein sequence ID" value="OAE23590.1"/>
    <property type="molecule type" value="Genomic_DNA"/>
</dbReference>
<evidence type="ECO:0000256" key="4">
    <source>
        <dbReference type="ARBA" id="ARBA00022840"/>
    </source>
</evidence>
<dbReference type="HAMAP" id="MF_00027">
    <property type="entry name" value="CobB_CbiA"/>
    <property type="match status" value="1"/>
</dbReference>
<dbReference type="InterPro" id="IPR011698">
    <property type="entry name" value="GATase_3"/>
</dbReference>
<dbReference type="PANTHER" id="PTHR43873:SF1">
    <property type="entry name" value="COBYRINATE A,C-DIAMIDE SYNTHASE"/>
    <property type="match status" value="1"/>
</dbReference>
<dbReference type="InterPro" id="IPR027417">
    <property type="entry name" value="P-loop_NTPase"/>
</dbReference>
<dbReference type="PROSITE" id="PS50983">
    <property type="entry name" value="FE_B12_PBP"/>
    <property type="match status" value="1"/>
</dbReference>
<keyword evidence="3" id="KW-0547">Nucleotide-binding</keyword>
<dbReference type="Gene3D" id="3.40.50.1980">
    <property type="entry name" value="Nitrogenase molybdenum iron protein domain"/>
    <property type="match status" value="2"/>
</dbReference>
<name>A0A176VRZ4_MARPO</name>
<keyword evidence="4" id="KW-0067">ATP-binding</keyword>
<dbReference type="SUPFAM" id="SSF52317">
    <property type="entry name" value="Class I glutamine amidotransferase-like"/>
    <property type="match status" value="1"/>
</dbReference>
<dbReference type="CDD" id="cd03130">
    <property type="entry name" value="GATase1_CobB"/>
    <property type="match status" value="1"/>
</dbReference>
<dbReference type="SUPFAM" id="SSF53807">
    <property type="entry name" value="Helical backbone' metal receptor"/>
    <property type="match status" value="1"/>
</dbReference>